<evidence type="ECO:0000256" key="1">
    <source>
        <dbReference type="SAM" id="Phobius"/>
    </source>
</evidence>
<dbReference type="SUPFAM" id="SSF82866">
    <property type="entry name" value="Multidrug efflux transporter AcrB transmembrane domain"/>
    <property type="match status" value="2"/>
</dbReference>
<organism evidence="2 3">
    <name type="scientific">Candidatus Bacteroides merdipullorum</name>
    <dbReference type="NCBI Taxonomy" id="2838474"/>
    <lineage>
        <taxon>Bacteria</taxon>
        <taxon>Pseudomonadati</taxon>
        <taxon>Bacteroidota</taxon>
        <taxon>Bacteroidia</taxon>
        <taxon>Bacteroidales</taxon>
        <taxon>Bacteroidaceae</taxon>
        <taxon>Bacteroides</taxon>
    </lineage>
</organism>
<gene>
    <name evidence="2" type="ORF">H9819_03435</name>
</gene>
<dbReference type="InterPro" id="IPR027463">
    <property type="entry name" value="AcrB_DN_DC_subdom"/>
</dbReference>
<dbReference type="Gene3D" id="3.30.70.1320">
    <property type="entry name" value="Multidrug efflux transporter AcrB pore domain like"/>
    <property type="match status" value="1"/>
</dbReference>
<feature type="transmembrane region" description="Helical" evidence="1">
    <location>
        <begin position="341"/>
        <end position="359"/>
    </location>
</feature>
<evidence type="ECO:0000313" key="2">
    <source>
        <dbReference type="EMBL" id="HIZ01290.1"/>
    </source>
</evidence>
<feature type="transmembrane region" description="Helical" evidence="1">
    <location>
        <begin position="1041"/>
        <end position="1060"/>
    </location>
</feature>
<comment type="caution">
    <text evidence="2">The sequence shown here is derived from an EMBL/GenBank/DDBJ whole genome shotgun (WGS) entry which is preliminary data.</text>
</comment>
<dbReference type="PANTHER" id="PTHR32063:SF0">
    <property type="entry name" value="SWARMING MOTILITY PROTEIN SWRC"/>
    <property type="match status" value="1"/>
</dbReference>
<protein>
    <submittedName>
        <fullName evidence="2">Efflux RND transporter permease subunit</fullName>
    </submittedName>
</protein>
<feature type="transmembrane region" description="Helical" evidence="1">
    <location>
        <begin position="993"/>
        <end position="1014"/>
    </location>
</feature>
<feature type="transmembrane region" description="Helical" evidence="1">
    <location>
        <begin position="425"/>
        <end position="445"/>
    </location>
</feature>
<feature type="transmembrane region" description="Helical" evidence="1">
    <location>
        <begin position="12"/>
        <end position="32"/>
    </location>
</feature>
<dbReference type="Proteomes" id="UP000824023">
    <property type="component" value="Unassembled WGS sequence"/>
</dbReference>
<feature type="transmembrane region" description="Helical" evidence="1">
    <location>
        <begin position="566"/>
        <end position="583"/>
    </location>
</feature>
<feature type="transmembrane region" description="Helical" evidence="1">
    <location>
        <begin position="457"/>
        <end position="480"/>
    </location>
</feature>
<dbReference type="PRINTS" id="PR00702">
    <property type="entry name" value="ACRIFLAVINRP"/>
</dbReference>
<accession>A0A9D2A859</accession>
<dbReference type="InterPro" id="IPR001036">
    <property type="entry name" value="Acrflvin-R"/>
</dbReference>
<feature type="transmembrane region" description="Helical" evidence="1">
    <location>
        <begin position="393"/>
        <end position="413"/>
    </location>
</feature>
<dbReference type="PANTHER" id="PTHR32063">
    <property type="match status" value="1"/>
</dbReference>
<dbReference type="Pfam" id="PF00873">
    <property type="entry name" value="ACR_tran"/>
    <property type="match status" value="2"/>
</dbReference>
<sequence length="1104" mass="125085">MHHDSRPRLSPFTLIVSFVCLALVGLALLPQLPVKLNPSRSLPGFTVSYSLPGASSRVVEMEVTSRLEAMLARIGGVEKMRSTSGNGWGNITVDLDKHADVEAVRFEASTIVRQTWPQLPAGVSYPVIQMKMPADGTQRPFLSFTLNAPSAPILIQQYAEEHIKPRLARLDGIYQVDITGATPLEWQLEYDSEQLRRLGVSIDDIARAVQNHYRREFLGTADVGGNDGTRRWLRLALVPEGDASHFDASAIPVATAGGKMLRLDELVTVTHVEATPQSYFRINGLNSIYLSVTAEESANQLRLAARVMDEMEALRTLLPPGYEVHTSYDATDYIRDELHKIYWRSGLTVLILLAFVWLITRRLRYLFLIVASLAVNICVAVIFYYLFGLEMQLYSLAGVTVSLNLVIDATIVMTDHILHRHNLKAYLSVLAATLTTMGALVIIFFLKEEIRVNLQDFAAVVIINLGVSLLVSLFFVPSLVEKIGLVQSRPFRLRRVWHKLSSVLACHFFRGRRTHAFRGWGTYAFRGRGTHAFRGWGTYAFRGRRLAVCFTHLYGRMIVGLRRRRWVVWTVLALAFGLPVFLLPEKLEGDGRWVKLYNETFGSPVYQEDIKPIVDKALGGTLRLFVEKVYEGSYFTRNEEVVLYANATLPNGSTLEQMNTLMKRMEAYLSGFREIRQFHVSVYNACRASLSIYFKKDYQHSGFPYTLKANMISKAQQLGGGSWSIYGLQDQGFSNDVREGAGSYRVEMYGYNYDELYEWAERLKARLLTHRRIKEVLINSEFSWWKDDYQEYYFHLDKQRMVQEDIAAASLFDAVRPIFGRDMLIGSVSTETGAENIKLSSRQAGEYDIWAMRYFPYETGSGKLYKLSGLAEVEKGLMPQQIAKEDQQYRLCLQYEYIGSGEMGRHLLENTLEEFNGQLPVGYTARSENAYWFWGKDSSKQYLLLGVVIAIIFLITGILFDSVKQPFAIISVIPVSYIGVFLTFYLFRLNFDQGGFASFVLLCGITVNASIYILNEYNSLRRRFPCLCPLHAYTKAWNAKVVPIFLTVVSTILGFIPFMVGTEREAFWFPLAAGTIGGLLLSLVGIFFFLPLLVLGRKDLAGRP</sequence>
<proteinExistence type="predicted"/>
<dbReference type="Gene3D" id="3.30.70.1430">
    <property type="entry name" value="Multidrug efflux transporter AcrB pore domain"/>
    <property type="match status" value="2"/>
</dbReference>
<dbReference type="SUPFAM" id="SSF82693">
    <property type="entry name" value="Multidrug efflux transporter AcrB pore domain, PN1, PN2, PC1 and PC2 subdomains"/>
    <property type="match status" value="2"/>
</dbReference>
<keyword evidence="1" id="KW-0472">Membrane</keyword>
<feature type="transmembrane region" description="Helical" evidence="1">
    <location>
        <begin position="967"/>
        <end position="987"/>
    </location>
</feature>
<dbReference type="SUPFAM" id="SSF82714">
    <property type="entry name" value="Multidrug efflux transporter AcrB TolC docking domain, DN and DC subdomains"/>
    <property type="match status" value="1"/>
</dbReference>
<dbReference type="GO" id="GO:0005886">
    <property type="term" value="C:plasma membrane"/>
    <property type="evidence" value="ECO:0007669"/>
    <property type="project" value="TreeGrafter"/>
</dbReference>
<dbReference type="Gene3D" id="3.30.70.1440">
    <property type="entry name" value="Multidrug efflux transporter AcrB pore domain"/>
    <property type="match status" value="1"/>
</dbReference>
<dbReference type="AlphaFoldDB" id="A0A9D2A859"/>
<evidence type="ECO:0000313" key="3">
    <source>
        <dbReference type="Proteomes" id="UP000824023"/>
    </source>
</evidence>
<feature type="transmembrane region" description="Helical" evidence="1">
    <location>
        <begin position="366"/>
        <end position="387"/>
    </location>
</feature>
<dbReference type="GO" id="GO:0042910">
    <property type="term" value="F:xenobiotic transmembrane transporter activity"/>
    <property type="evidence" value="ECO:0007669"/>
    <property type="project" value="TreeGrafter"/>
</dbReference>
<keyword evidence="1" id="KW-0812">Transmembrane</keyword>
<dbReference type="EMBL" id="DXCK01000051">
    <property type="protein sequence ID" value="HIZ01290.1"/>
    <property type="molecule type" value="Genomic_DNA"/>
</dbReference>
<keyword evidence="1" id="KW-1133">Transmembrane helix</keyword>
<feature type="transmembrane region" description="Helical" evidence="1">
    <location>
        <begin position="1066"/>
        <end position="1095"/>
    </location>
</feature>
<reference evidence="2" key="2">
    <citation type="submission" date="2021-04" db="EMBL/GenBank/DDBJ databases">
        <authorList>
            <person name="Gilroy R."/>
        </authorList>
    </citation>
    <scope>NUCLEOTIDE SEQUENCE</scope>
    <source>
        <strain evidence="2">ChiHjej12B11-24981</strain>
    </source>
</reference>
<dbReference type="Gene3D" id="3.30.2090.10">
    <property type="entry name" value="Multidrug efflux transporter AcrB TolC docking domain, DN and DC subdomains"/>
    <property type="match status" value="2"/>
</dbReference>
<dbReference type="Gene3D" id="1.20.1640.10">
    <property type="entry name" value="Multidrug efflux transporter AcrB transmembrane domain"/>
    <property type="match status" value="3"/>
</dbReference>
<reference evidence="2" key="1">
    <citation type="journal article" date="2021" name="PeerJ">
        <title>Extensive microbial diversity within the chicken gut microbiome revealed by metagenomics and culture.</title>
        <authorList>
            <person name="Gilroy R."/>
            <person name="Ravi A."/>
            <person name="Getino M."/>
            <person name="Pursley I."/>
            <person name="Horton D.L."/>
            <person name="Alikhan N.F."/>
            <person name="Baker D."/>
            <person name="Gharbi K."/>
            <person name="Hall N."/>
            <person name="Watson M."/>
            <person name="Adriaenssens E.M."/>
            <person name="Foster-Nyarko E."/>
            <person name="Jarju S."/>
            <person name="Secka A."/>
            <person name="Antonio M."/>
            <person name="Oren A."/>
            <person name="Chaudhuri R.R."/>
            <person name="La Ragione R."/>
            <person name="Hildebrand F."/>
            <person name="Pallen M.J."/>
        </authorList>
    </citation>
    <scope>NUCLEOTIDE SEQUENCE</scope>
    <source>
        <strain evidence="2">ChiHjej12B11-24981</strain>
    </source>
</reference>
<name>A0A9D2A859_9BACE</name>
<feature type="transmembrane region" description="Helical" evidence="1">
    <location>
        <begin position="942"/>
        <end position="960"/>
    </location>
</feature>